<evidence type="ECO:0000256" key="7">
    <source>
        <dbReference type="PIRSR" id="PIRSR602401-1"/>
    </source>
</evidence>
<dbReference type="AlphaFoldDB" id="A0A2G5T7I5"/>
<dbReference type="InterPro" id="IPR001128">
    <property type="entry name" value="Cyt_P450"/>
</dbReference>
<dbReference type="InterPro" id="IPR036396">
    <property type="entry name" value="Cyt_P450_sf"/>
</dbReference>
<dbReference type="InterPro" id="IPR050182">
    <property type="entry name" value="Cytochrome_P450_fam2"/>
</dbReference>
<dbReference type="GO" id="GO:0005737">
    <property type="term" value="C:cytoplasm"/>
    <property type="evidence" value="ECO:0007669"/>
    <property type="project" value="TreeGrafter"/>
</dbReference>
<organism evidence="9 10">
    <name type="scientific">Caenorhabditis nigoni</name>
    <dbReference type="NCBI Taxonomy" id="1611254"/>
    <lineage>
        <taxon>Eukaryota</taxon>
        <taxon>Metazoa</taxon>
        <taxon>Ecdysozoa</taxon>
        <taxon>Nematoda</taxon>
        <taxon>Chromadorea</taxon>
        <taxon>Rhabditida</taxon>
        <taxon>Rhabditina</taxon>
        <taxon>Rhabditomorpha</taxon>
        <taxon>Rhabditoidea</taxon>
        <taxon>Rhabditidae</taxon>
        <taxon>Peloderinae</taxon>
        <taxon>Caenorhabditis</taxon>
    </lineage>
</organism>
<dbReference type="STRING" id="1611254.A0A2G5T7I5"/>
<keyword evidence="7 8" id="KW-0349">Heme</keyword>
<dbReference type="PRINTS" id="PR00385">
    <property type="entry name" value="P450"/>
</dbReference>
<dbReference type="InterPro" id="IPR002401">
    <property type="entry name" value="Cyt_P450_E_grp-I"/>
</dbReference>
<keyword evidence="4 8" id="KW-0560">Oxidoreductase</keyword>
<accession>A0A2G5T7I5</accession>
<comment type="similarity">
    <text evidence="2 8">Belongs to the cytochrome P450 family.</text>
</comment>
<evidence type="ECO:0000313" key="10">
    <source>
        <dbReference type="Proteomes" id="UP000230233"/>
    </source>
</evidence>
<dbReference type="EMBL" id="PDUG01000005">
    <property type="protein sequence ID" value="PIC23202.1"/>
    <property type="molecule type" value="Genomic_DNA"/>
</dbReference>
<evidence type="ECO:0000256" key="3">
    <source>
        <dbReference type="ARBA" id="ARBA00022723"/>
    </source>
</evidence>
<dbReference type="SUPFAM" id="SSF48264">
    <property type="entry name" value="Cytochrome P450"/>
    <property type="match status" value="1"/>
</dbReference>
<dbReference type="GO" id="GO:0020037">
    <property type="term" value="F:heme binding"/>
    <property type="evidence" value="ECO:0007669"/>
    <property type="project" value="InterPro"/>
</dbReference>
<dbReference type="PANTHER" id="PTHR24300">
    <property type="entry name" value="CYTOCHROME P450 508A4-RELATED"/>
    <property type="match status" value="1"/>
</dbReference>
<dbReference type="FunFam" id="1.10.630.10:FF:000036">
    <property type="entry name" value="CYtochrome P450 family"/>
    <property type="match status" value="1"/>
</dbReference>
<dbReference type="PRINTS" id="PR00463">
    <property type="entry name" value="EP450I"/>
</dbReference>
<dbReference type="GO" id="GO:0005506">
    <property type="term" value="F:iron ion binding"/>
    <property type="evidence" value="ECO:0007669"/>
    <property type="project" value="InterPro"/>
</dbReference>
<dbReference type="CDD" id="cd20617">
    <property type="entry name" value="CYP1_2-like"/>
    <property type="match status" value="1"/>
</dbReference>
<comment type="cofactor">
    <cofactor evidence="1 7">
        <name>heme</name>
        <dbReference type="ChEBI" id="CHEBI:30413"/>
    </cofactor>
</comment>
<sequence>MILVFLFSIFTIWLAYELYWKRRNLPPGPCPLPVFGNLLSLNDPPPGYEAFERWTIQYGDVYTFWIVDNFLISITEIEIKWLKVKHEVPPCLKNFFPGTKPFIMMNTFDKIKDTFVRDADTYINKTVPPSSILFRGGEHGVIDSNGATWRDHRRFAISNLRDFGLGKNLMQEKILIEVQEIFSKFDDKLAAGESDLEIPPAFDNAVANVINQILFGYRFDKDPEEFRNLKNIIEKPSELFGRLPVFLAMNIKFVEKILPASMYVKPFMDWKEETFAFFNKQIEEHKREVDMEDLDSESTDYVEAYLKEQRKREIQGDTESFTDIQLVNMCIDLWFAGRGTTTNTTTWAISFVLHHLEVQDKIHEELDRIIGSDRLITTADKNDLPYLNAYINESQRFTNLVPLNTQHATTRDTVINGYSIPRGTGVVAQISTVMNDEETFPAHKSFKPERFIDENGKLKKVDQLVPFSIGKRQCLGEGLARMELFLFLSNFFNRYQISPSKNGLPSMDKSSISRIEPRLFSAVLKRRR</sequence>
<evidence type="ECO:0000256" key="5">
    <source>
        <dbReference type="ARBA" id="ARBA00023004"/>
    </source>
</evidence>
<dbReference type="GO" id="GO:0006805">
    <property type="term" value="P:xenobiotic metabolic process"/>
    <property type="evidence" value="ECO:0007669"/>
    <property type="project" value="TreeGrafter"/>
</dbReference>
<protein>
    <recommendedName>
        <fullName evidence="11">CYtochrome P450 family</fullName>
    </recommendedName>
</protein>
<gene>
    <name evidence="9" type="primary">Cnig_chr_V.g16981</name>
    <name evidence="9" type="ORF">B9Z55_016981</name>
</gene>
<evidence type="ECO:0000256" key="6">
    <source>
        <dbReference type="ARBA" id="ARBA00023033"/>
    </source>
</evidence>
<dbReference type="GO" id="GO:0006082">
    <property type="term" value="P:organic acid metabolic process"/>
    <property type="evidence" value="ECO:0007669"/>
    <property type="project" value="TreeGrafter"/>
</dbReference>
<evidence type="ECO:0000256" key="8">
    <source>
        <dbReference type="RuleBase" id="RU000461"/>
    </source>
</evidence>
<keyword evidence="10" id="KW-1185">Reference proteome</keyword>
<feature type="binding site" description="axial binding residue" evidence="7">
    <location>
        <position position="474"/>
    </location>
    <ligand>
        <name>heme</name>
        <dbReference type="ChEBI" id="CHEBI:30413"/>
    </ligand>
    <ligandPart>
        <name>Fe</name>
        <dbReference type="ChEBI" id="CHEBI:18248"/>
    </ligandPart>
</feature>
<evidence type="ECO:0008006" key="11">
    <source>
        <dbReference type="Google" id="ProtNLM"/>
    </source>
</evidence>
<keyword evidence="3 7" id="KW-0479">Metal-binding</keyword>
<proteinExistence type="inferred from homology"/>
<dbReference type="Gene3D" id="1.10.630.10">
    <property type="entry name" value="Cytochrome P450"/>
    <property type="match status" value="1"/>
</dbReference>
<dbReference type="Proteomes" id="UP000230233">
    <property type="component" value="Chromosome V"/>
</dbReference>
<evidence type="ECO:0000313" key="9">
    <source>
        <dbReference type="EMBL" id="PIC23202.1"/>
    </source>
</evidence>
<dbReference type="Pfam" id="PF00067">
    <property type="entry name" value="p450"/>
    <property type="match status" value="1"/>
</dbReference>
<name>A0A2G5T7I5_9PELO</name>
<evidence type="ECO:0000256" key="2">
    <source>
        <dbReference type="ARBA" id="ARBA00010617"/>
    </source>
</evidence>
<reference evidence="10" key="1">
    <citation type="submission" date="2017-10" db="EMBL/GenBank/DDBJ databases">
        <title>Rapid genome shrinkage in a self-fertile nematode reveals novel sperm competition proteins.</title>
        <authorList>
            <person name="Yin D."/>
            <person name="Schwarz E.M."/>
            <person name="Thomas C.G."/>
            <person name="Felde R.L."/>
            <person name="Korf I.F."/>
            <person name="Cutter A.D."/>
            <person name="Schartner C.M."/>
            <person name="Ralston E.J."/>
            <person name="Meyer B.J."/>
            <person name="Haag E.S."/>
        </authorList>
    </citation>
    <scope>NUCLEOTIDE SEQUENCE [LARGE SCALE GENOMIC DNA]</scope>
    <source>
        <strain evidence="10">JU1422</strain>
    </source>
</reference>
<dbReference type="PROSITE" id="PS00086">
    <property type="entry name" value="CYTOCHROME_P450"/>
    <property type="match status" value="1"/>
</dbReference>
<comment type="caution">
    <text evidence="9">The sequence shown here is derived from an EMBL/GenBank/DDBJ whole genome shotgun (WGS) entry which is preliminary data.</text>
</comment>
<dbReference type="PANTHER" id="PTHR24300:SF348">
    <property type="entry name" value="CYTOCHROME P450 FAMILY"/>
    <property type="match status" value="1"/>
</dbReference>
<dbReference type="OrthoDB" id="1055148at2759"/>
<evidence type="ECO:0000256" key="4">
    <source>
        <dbReference type="ARBA" id="ARBA00023002"/>
    </source>
</evidence>
<dbReference type="InterPro" id="IPR017972">
    <property type="entry name" value="Cyt_P450_CS"/>
</dbReference>
<keyword evidence="5 7" id="KW-0408">Iron</keyword>
<dbReference type="GO" id="GO:0016712">
    <property type="term" value="F:oxidoreductase activity, acting on paired donors, with incorporation or reduction of molecular oxygen, reduced flavin or flavoprotein as one donor, and incorporation of one atom of oxygen"/>
    <property type="evidence" value="ECO:0007669"/>
    <property type="project" value="TreeGrafter"/>
</dbReference>
<keyword evidence="6 8" id="KW-0503">Monooxygenase</keyword>
<evidence type="ECO:0000256" key="1">
    <source>
        <dbReference type="ARBA" id="ARBA00001971"/>
    </source>
</evidence>